<dbReference type="SUPFAM" id="SSF56801">
    <property type="entry name" value="Acetyl-CoA synthetase-like"/>
    <property type="match status" value="1"/>
</dbReference>
<dbReference type="PANTHER" id="PTHR24096">
    <property type="entry name" value="LONG-CHAIN-FATTY-ACID--COA LIGASE"/>
    <property type="match status" value="1"/>
</dbReference>
<dbReference type="EMBL" id="KV878131">
    <property type="protein sequence ID" value="OJJ03951.1"/>
    <property type="molecule type" value="Genomic_DNA"/>
</dbReference>
<feature type="domain" description="AMP-dependent synthetase/ligase" evidence="1">
    <location>
        <begin position="49"/>
        <end position="419"/>
    </location>
</feature>
<evidence type="ECO:0000313" key="3">
    <source>
        <dbReference type="EMBL" id="OJJ03951.1"/>
    </source>
</evidence>
<gene>
    <name evidence="3" type="ORF">ASPVEDRAFT_152375</name>
</gene>
<accession>A0A1L9PR22</accession>
<dbReference type="Pfam" id="PF00501">
    <property type="entry name" value="AMP-binding"/>
    <property type="match status" value="1"/>
</dbReference>
<dbReference type="InterPro" id="IPR042099">
    <property type="entry name" value="ANL_N_sf"/>
</dbReference>
<dbReference type="Gene3D" id="3.30.300.30">
    <property type="match status" value="1"/>
</dbReference>
<dbReference type="VEuPathDB" id="FungiDB:ASPVEDRAFT_152375"/>
<feature type="domain" description="AMP-binding enzyme C-terminal" evidence="2">
    <location>
        <begin position="477"/>
        <end position="559"/>
    </location>
</feature>
<dbReference type="Proteomes" id="UP000184073">
    <property type="component" value="Unassembled WGS sequence"/>
</dbReference>
<dbReference type="GO" id="GO:0016405">
    <property type="term" value="F:CoA-ligase activity"/>
    <property type="evidence" value="ECO:0007669"/>
    <property type="project" value="TreeGrafter"/>
</dbReference>
<dbReference type="Pfam" id="PF13193">
    <property type="entry name" value="AMP-binding_C"/>
    <property type="match status" value="1"/>
</dbReference>
<dbReference type="PANTHER" id="PTHR24096:SF422">
    <property type="entry name" value="BCDNA.GH02901"/>
    <property type="match status" value="1"/>
</dbReference>
<dbReference type="InterPro" id="IPR025110">
    <property type="entry name" value="AMP-bd_C"/>
</dbReference>
<evidence type="ECO:0000259" key="1">
    <source>
        <dbReference type="Pfam" id="PF00501"/>
    </source>
</evidence>
<name>A0A1L9PR22_ASPVE</name>
<sequence>MIFTPPQWGRDMMPIPDSLPIYDFLIQRDNRHLYNWTADSQTLTCAVSDKSYNLQTIATRVDALSRSLSRELGWGPNAGSPWDKVIGIFSFNTIDFLIASWAVHRVGGVCLLMHPTSSAAEIKRHITLTKCRVLFTCRSLLATANDALVESAVQDPKVYLLDLPEELAKTSSLPDQGQKTVEQLIQEGASLPQIEPLQWTPGQGKEQVAYLCPTSGTSGLQKLAQITHYNIIANVIQSGTYEALHKHGRTETALGFLPLSHSYGLILAHLTAWRGDTYILHARFDMQAALASIAKYKIERLYLVPPIISALVNNPFLFELYDLSSVKSVITGSGPFGPRLADALSKVRPTWQVLPGYGLTETAVIISITNPNYIYLGADGCLLPGVEAKLINTEDVEVDRYDEPGELFLRSPSNMKGYLGQPEATKEIFDDGGWLRTGDIAVFRLQTKGGKETPYLDIVDRKKDIMKVKGLQVAPVEIESHLAAHPAVAEVAVVGVRDEDAGERPYAFIVRSPKEMVDVDEDTIKAELNRLVESALSEPHWLRKNIRFVEEFPKSSNGKTLKFKLRETLAN</sequence>
<evidence type="ECO:0000259" key="2">
    <source>
        <dbReference type="Pfam" id="PF13193"/>
    </source>
</evidence>
<organism evidence="3 4">
    <name type="scientific">Aspergillus versicolor CBS 583.65</name>
    <dbReference type="NCBI Taxonomy" id="1036611"/>
    <lineage>
        <taxon>Eukaryota</taxon>
        <taxon>Fungi</taxon>
        <taxon>Dikarya</taxon>
        <taxon>Ascomycota</taxon>
        <taxon>Pezizomycotina</taxon>
        <taxon>Eurotiomycetes</taxon>
        <taxon>Eurotiomycetidae</taxon>
        <taxon>Eurotiales</taxon>
        <taxon>Aspergillaceae</taxon>
        <taxon>Aspergillus</taxon>
        <taxon>Aspergillus subgen. Nidulantes</taxon>
    </lineage>
</organism>
<proteinExistence type="predicted"/>
<dbReference type="GeneID" id="63723811"/>
<reference evidence="4" key="1">
    <citation type="journal article" date="2017" name="Genome Biol.">
        <title>Comparative genomics reveals high biological diversity and specific adaptations in the industrially and medically important fungal genus Aspergillus.</title>
        <authorList>
            <person name="de Vries R.P."/>
            <person name="Riley R."/>
            <person name="Wiebenga A."/>
            <person name="Aguilar-Osorio G."/>
            <person name="Amillis S."/>
            <person name="Uchima C.A."/>
            <person name="Anderluh G."/>
            <person name="Asadollahi M."/>
            <person name="Askin M."/>
            <person name="Barry K."/>
            <person name="Battaglia E."/>
            <person name="Bayram O."/>
            <person name="Benocci T."/>
            <person name="Braus-Stromeyer S.A."/>
            <person name="Caldana C."/>
            <person name="Canovas D."/>
            <person name="Cerqueira G.C."/>
            <person name="Chen F."/>
            <person name="Chen W."/>
            <person name="Choi C."/>
            <person name="Clum A."/>
            <person name="Dos Santos R.A."/>
            <person name="Damasio A.R."/>
            <person name="Diallinas G."/>
            <person name="Emri T."/>
            <person name="Fekete E."/>
            <person name="Flipphi M."/>
            <person name="Freyberg S."/>
            <person name="Gallo A."/>
            <person name="Gournas C."/>
            <person name="Habgood R."/>
            <person name="Hainaut M."/>
            <person name="Harispe M.L."/>
            <person name="Henrissat B."/>
            <person name="Hilden K.S."/>
            <person name="Hope R."/>
            <person name="Hossain A."/>
            <person name="Karabika E."/>
            <person name="Karaffa L."/>
            <person name="Karanyi Z."/>
            <person name="Krasevec N."/>
            <person name="Kuo A."/>
            <person name="Kusch H."/>
            <person name="LaButti K."/>
            <person name="Lagendijk E.L."/>
            <person name="Lapidus A."/>
            <person name="Levasseur A."/>
            <person name="Lindquist E."/>
            <person name="Lipzen A."/>
            <person name="Logrieco A.F."/>
            <person name="MacCabe A."/>
            <person name="Maekelae M.R."/>
            <person name="Malavazi I."/>
            <person name="Melin P."/>
            <person name="Meyer V."/>
            <person name="Mielnichuk N."/>
            <person name="Miskei M."/>
            <person name="Molnar A.P."/>
            <person name="Mule G."/>
            <person name="Ngan C.Y."/>
            <person name="Orejas M."/>
            <person name="Orosz E."/>
            <person name="Ouedraogo J.P."/>
            <person name="Overkamp K.M."/>
            <person name="Park H.-S."/>
            <person name="Perrone G."/>
            <person name="Piumi F."/>
            <person name="Punt P.J."/>
            <person name="Ram A.F."/>
            <person name="Ramon A."/>
            <person name="Rauscher S."/>
            <person name="Record E."/>
            <person name="Riano-Pachon D.M."/>
            <person name="Robert V."/>
            <person name="Roehrig J."/>
            <person name="Ruller R."/>
            <person name="Salamov A."/>
            <person name="Salih N.S."/>
            <person name="Samson R.A."/>
            <person name="Sandor E."/>
            <person name="Sanguinetti M."/>
            <person name="Schuetze T."/>
            <person name="Sepcic K."/>
            <person name="Shelest E."/>
            <person name="Sherlock G."/>
            <person name="Sophianopoulou V."/>
            <person name="Squina F.M."/>
            <person name="Sun H."/>
            <person name="Susca A."/>
            <person name="Todd R.B."/>
            <person name="Tsang A."/>
            <person name="Unkles S.E."/>
            <person name="van de Wiele N."/>
            <person name="van Rossen-Uffink D."/>
            <person name="Oliveira J.V."/>
            <person name="Vesth T.C."/>
            <person name="Visser J."/>
            <person name="Yu J.-H."/>
            <person name="Zhou M."/>
            <person name="Andersen M.R."/>
            <person name="Archer D.B."/>
            <person name="Baker S.E."/>
            <person name="Benoit I."/>
            <person name="Brakhage A.A."/>
            <person name="Braus G.H."/>
            <person name="Fischer R."/>
            <person name="Frisvad J.C."/>
            <person name="Goldman G.H."/>
            <person name="Houbraken J."/>
            <person name="Oakley B."/>
            <person name="Pocsi I."/>
            <person name="Scazzocchio C."/>
            <person name="Seiboth B."/>
            <person name="vanKuyk P.A."/>
            <person name="Wortman J."/>
            <person name="Dyer P.S."/>
            <person name="Grigoriev I.V."/>
        </authorList>
    </citation>
    <scope>NUCLEOTIDE SEQUENCE [LARGE SCALE GENOMIC DNA]</scope>
    <source>
        <strain evidence="4">CBS 583.65</strain>
    </source>
</reference>
<dbReference type="InterPro" id="IPR045851">
    <property type="entry name" value="AMP-bd_C_sf"/>
</dbReference>
<dbReference type="Gene3D" id="3.40.50.12780">
    <property type="entry name" value="N-terminal domain of ligase-like"/>
    <property type="match status" value="1"/>
</dbReference>
<dbReference type="STRING" id="1036611.A0A1L9PR22"/>
<dbReference type="RefSeq" id="XP_040669713.1">
    <property type="nucleotide sequence ID" value="XM_040808300.1"/>
</dbReference>
<dbReference type="AlphaFoldDB" id="A0A1L9PR22"/>
<protein>
    <recommendedName>
        <fullName evidence="5">AMP-dependent synthetase/ligase domain-containing protein</fullName>
    </recommendedName>
</protein>
<dbReference type="OrthoDB" id="6509636at2759"/>
<evidence type="ECO:0008006" key="5">
    <source>
        <dbReference type="Google" id="ProtNLM"/>
    </source>
</evidence>
<dbReference type="InterPro" id="IPR000873">
    <property type="entry name" value="AMP-dep_synth/lig_dom"/>
</dbReference>
<keyword evidence="4" id="KW-1185">Reference proteome</keyword>
<evidence type="ECO:0000313" key="4">
    <source>
        <dbReference type="Proteomes" id="UP000184073"/>
    </source>
</evidence>